<dbReference type="EMBL" id="JGVR01000020">
    <property type="protein sequence ID" value="KEZ17672.1"/>
    <property type="molecule type" value="Genomic_DNA"/>
</dbReference>
<comment type="caution">
    <text evidence="1">The sequence shown here is derived from an EMBL/GenBank/DDBJ whole genome shotgun (WGS) entry which is preliminary data.</text>
</comment>
<protein>
    <submittedName>
        <fullName evidence="1">Uncharacterized protein</fullName>
    </submittedName>
</protein>
<dbReference type="RefSeq" id="WP_252365005.1">
    <property type="nucleotide sequence ID" value="NZ_JGVR01000020.1"/>
</dbReference>
<reference evidence="1 2" key="1">
    <citation type="submission" date="2014-03" db="EMBL/GenBank/DDBJ databases">
        <title>Genome sequence of Sphingobium yanoikuyae B1.</title>
        <authorList>
            <person name="Gan H.M."/>
            <person name="Gan H.Y."/>
            <person name="Savka M.A."/>
        </authorList>
    </citation>
    <scope>NUCLEOTIDE SEQUENCE [LARGE SCALE GENOMIC DNA]</scope>
    <source>
        <strain evidence="1 2">B1</strain>
    </source>
</reference>
<dbReference type="PATRIC" id="fig|13690.10.peg.3234"/>
<gene>
    <name evidence="1" type="ORF">CP98_03155</name>
</gene>
<evidence type="ECO:0000313" key="2">
    <source>
        <dbReference type="Proteomes" id="UP000028534"/>
    </source>
</evidence>
<organism evidence="1 2">
    <name type="scientific">Sphingobium yanoikuyae</name>
    <name type="common">Sphingomonas yanoikuyae</name>
    <dbReference type="NCBI Taxonomy" id="13690"/>
    <lineage>
        <taxon>Bacteria</taxon>
        <taxon>Pseudomonadati</taxon>
        <taxon>Pseudomonadota</taxon>
        <taxon>Alphaproteobacteria</taxon>
        <taxon>Sphingomonadales</taxon>
        <taxon>Sphingomonadaceae</taxon>
        <taxon>Sphingobium</taxon>
    </lineage>
</organism>
<proteinExistence type="predicted"/>
<accession>A0A084EI80</accession>
<dbReference type="Proteomes" id="UP000028534">
    <property type="component" value="Unassembled WGS sequence"/>
</dbReference>
<dbReference type="AlphaFoldDB" id="A0A084EI80"/>
<sequence>MLSDNQFSLREWTAADAVSRLAEMDRARLAGLAADAVTTLQPANPQWLNDRLSTMYLAMSHDTNPDKATAWLYETIRLLADIPQDIVGPAIDEAVKRSERGFLPSVGAIRAIADPQLDERRQKVARLRKMADAAVNASAPRVTGKPFVPCSPEDAASIMQEYGIGRMAAEKVRTIDPTRLRGPKSITVEDYVALGLSREDAERAIAGFQR</sequence>
<evidence type="ECO:0000313" key="1">
    <source>
        <dbReference type="EMBL" id="KEZ17672.1"/>
    </source>
</evidence>
<name>A0A084EI80_SPHYA</name>